<dbReference type="RefSeq" id="WP_115589999.1">
    <property type="nucleotide sequence ID" value="NZ_UFRN01000002.1"/>
</dbReference>
<dbReference type="CDD" id="cd06529">
    <property type="entry name" value="S24_LexA-like"/>
    <property type="match status" value="1"/>
</dbReference>
<dbReference type="CDD" id="cd00093">
    <property type="entry name" value="HTH_XRE"/>
    <property type="match status" value="1"/>
</dbReference>
<reference evidence="5 6" key="1">
    <citation type="submission" date="2018-06" db="EMBL/GenBank/DDBJ databases">
        <authorList>
            <consortium name="Pathogen Informatics"/>
            <person name="Doyle S."/>
        </authorList>
    </citation>
    <scope>NUCLEOTIDE SEQUENCE [LARGE SCALE GENOMIC DNA]</scope>
    <source>
        <strain evidence="5 6">NCTC4191</strain>
    </source>
</reference>
<dbReference type="Proteomes" id="UP000254253">
    <property type="component" value="Unassembled WGS sequence"/>
</dbReference>
<dbReference type="Pfam" id="PF13443">
    <property type="entry name" value="HTH_26"/>
    <property type="match status" value="1"/>
</dbReference>
<name>A0A380TUR6_ACTLI</name>
<gene>
    <name evidence="5" type="ORF">NCTC4191_00565</name>
</gene>
<dbReference type="Gene3D" id="2.10.109.10">
    <property type="entry name" value="Umud Fragment, subunit A"/>
    <property type="match status" value="1"/>
</dbReference>
<dbReference type="PANTHER" id="PTHR40661:SF3">
    <property type="entry name" value="FELS-1 PROPHAGE TRANSCRIPTIONAL REGULATOR"/>
    <property type="match status" value="1"/>
</dbReference>
<evidence type="ECO:0000313" key="6">
    <source>
        <dbReference type="Proteomes" id="UP000254253"/>
    </source>
</evidence>
<sequence length="229" mass="25307">MKTLANRLNFSMKERGLNINSLSKLVGISYPAMAKISDGQTLEPKKIVEIANALGVSVQWLKTGEGETPDFANLPQNPTAYDESENNTLRIEVLDVYASAGNGSFVTGDLTCHTLAVEFENAYFAQIFQRATAKGLAIINVDGDSMEPTIGSGDLLFVDTTKSVYQGDGVYVFSYGETIFVKRLQLAGDVLLVISDNARYKEWSITKENEHKFKIHGKVEFMQGHIRRV</sequence>
<dbReference type="GO" id="GO:0003677">
    <property type="term" value="F:DNA binding"/>
    <property type="evidence" value="ECO:0007669"/>
    <property type="project" value="UniProtKB-KW"/>
</dbReference>
<evidence type="ECO:0000259" key="4">
    <source>
        <dbReference type="PROSITE" id="PS50943"/>
    </source>
</evidence>
<protein>
    <submittedName>
        <fullName evidence="5">Putative phage repressor</fullName>
    </submittedName>
</protein>
<dbReference type="SUPFAM" id="SSF51306">
    <property type="entry name" value="LexA/Signal peptidase"/>
    <property type="match status" value="1"/>
</dbReference>
<evidence type="ECO:0000256" key="3">
    <source>
        <dbReference type="ARBA" id="ARBA00023163"/>
    </source>
</evidence>
<dbReference type="SUPFAM" id="SSF47413">
    <property type="entry name" value="lambda repressor-like DNA-binding domains"/>
    <property type="match status" value="1"/>
</dbReference>
<keyword evidence="2" id="KW-0238">DNA-binding</keyword>
<dbReference type="InterPro" id="IPR010982">
    <property type="entry name" value="Lambda_DNA-bd_dom_sf"/>
</dbReference>
<dbReference type="InterPro" id="IPR001387">
    <property type="entry name" value="Cro/C1-type_HTH"/>
</dbReference>
<evidence type="ECO:0000256" key="2">
    <source>
        <dbReference type="ARBA" id="ARBA00023125"/>
    </source>
</evidence>
<keyword evidence="6" id="KW-1185">Reference proteome</keyword>
<dbReference type="Gene3D" id="1.10.260.40">
    <property type="entry name" value="lambda repressor-like DNA-binding domains"/>
    <property type="match status" value="1"/>
</dbReference>
<dbReference type="InterPro" id="IPR036286">
    <property type="entry name" value="LexA/Signal_pep-like_sf"/>
</dbReference>
<dbReference type="Pfam" id="PF00717">
    <property type="entry name" value="Peptidase_S24"/>
    <property type="match status" value="1"/>
</dbReference>
<evidence type="ECO:0000256" key="1">
    <source>
        <dbReference type="ARBA" id="ARBA00023015"/>
    </source>
</evidence>
<accession>A0A380TUR6</accession>
<dbReference type="PROSITE" id="PS50943">
    <property type="entry name" value="HTH_CROC1"/>
    <property type="match status" value="1"/>
</dbReference>
<keyword evidence="3" id="KW-0804">Transcription</keyword>
<dbReference type="EMBL" id="UFRN01000002">
    <property type="protein sequence ID" value="SUT91488.1"/>
    <property type="molecule type" value="Genomic_DNA"/>
</dbReference>
<proteinExistence type="predicted"/>
<dbReference type="InterPro" id="IPR039418">
    <property type="entry name" value="LexA-like"/>
</dbReference>
<dbReference type="SMART" id="SM00530">
    <property type="entry name" value="HTH_XRE"/>
    <property type="match status" value="1"/>
</dbReference>
<dbReference type="PANTHER" id="PTHR40661">
    <property type="match status" value="1"/>
</dbReference>
<dbReference type="AlphaFoldDB" id="A0A380TUR6"/>
<dbReference type="InterPro" id="IPR015927">
    <property type="entry name" value="Peptidase_S24_S26A/B/C"/>
</dbReference>
<keyword evidence="1" id="KW-0805">Transcription regulation</keyword>
<evidence type="ECO:0000313" key="5">
    <source>
        <dbReference type="EMBL" id="SUT91488.1"/>
    </source>
</evidence>
<feature type="domain" description="HTH cro/C1-type" evidence="4">
    <location>
        <begin position="13"/>
        <end position="61"/>
    </location>
</feature>
<organism evidence="5 6">
    <name type="scientific">Actinobacillus lignieresii</name>
    <dbReference type="NCBI Taxonomy" id="720"/>
    <lineage>
        <taxon>Bacteria</taxon>
        <taxon>Pseudomonadati</taxon>
        <taxon>Pseudomonadota</taxon>
        <taxon>Gammaproteobacteria</taxon>
        <taxon>Pasteurellales</taxon>
        <taxon>Pasteurellaceae</taxon>
        <taxon>Actinobacillus</taxon>
    </lineage>
</organism>